<evidence type="ECO:0000313" key="2">
    <source>
        <dbReference type="Proteomes" id="UP000195521"/>
    </source>
</evidence>
<keyword evidence="2" id="KW-1185">Reference proteome</keyword>
<dbReference type="OMA" id="VIDWYYT"/>
<dbReference type="OrthoDB" id="376780at2759"/>
<sequence length="186" mass="21943">MDLIREYYSNCIHACTPEKYVIDQSEIEFSTAGKNSLRLNVIDWYYTTAGSFSTQENCTRNVAFNPNDNAYMSNLYRKRKSYTSFEGIKVMENLFLLSDREKSKETIKECSHKAKENKYHLYRDTNRSMRKERNILNQTESIYVENAFDLTLTTDINAPINETLSFKNTHKKRGHNKCSKRKKEKN</sequence>
<accession>A0A1Y1JGL8</accession>
<dbReference type="AlphaFoldDB" id="A0A1Y1JGL8"/>
<name>A0A1Y1JGL8_PLAGO</name>
<evidence type="ECO:0000313" key="1">
    <source>
        <dbReference type="EMBL" id="GAW81661.1"/>
    </source>
</evidence>
<proteinExistence type="predicted"/>
<organism evidence="1 2">
    <name type="scientific">Plasmodium gonderi</name>
    <dbReference type="NCBI Taxonomy" id="77519"/>
    <lineage>
        <taxon>Eukaryota</taxon>
        <taxon>Sar</taxon>
        <taxon>Alveolata</taxon>
        <taxon>Apicomplexa</taxon>
        <taxon>Aconoidasida</taxon>
        <taxon>Haemosporida</taxon>
        <taxon>Plasmodiidae</taxon>
        <taxon>Plasmodium</taxon>
        <taxon>Plasmodium (Plasmodium)</taxon>
    </lineage>
</organism>
<dbReference type="Proteomes" id="UP000195521">
    <property type="component" value="Unassembled WGS sequence"/>
</dbReference>
<comment type="caution">
    <text evidence="1">The sequence shown here is derived from an EMBL/GenBank/DDBJ whole genome shotgun (WGS) entry which is preliminary data.</text>
</comment>
<protein>
    <submittedName>
        <fullName evidence="1">Uncharacterized protein</fullName>
    </submittedName>
</protein>
<dbReference type="GeneID" id="39748389"/>
<reference evidence="2" key="1">
    <citation type="submission" date="2017-04" db="EMBL/GenBank/DDBJ databases">
        <title>Plasmodium gonderi genome.</title>
        <authorList>
            <person name="Arisue N."/>
            <person name="Honma H."/>
            <person name="Kawai S."/>
            <person name="Tougan T."/>
            <person name="Tanabe K."/>
            <person name="Horii T."/>
        </authorList>
    </citation>
    <scope>NUCLEOTIDE SEQUENCE [LARGE SCALE GENOMIC DNA]</scope>
    <source>
        <strain evidence="2">ATCC 30045</strain>
    </source>
</reference>
<gene>
    <name evidence="1" type="ORF">PGO_111100</name>
</gene>
<dbReference type="RefSeq" id="XP_028544250.1">
    <property type="nucleotide sequence ID" value="XM_028688449.1"/>
</dbReference>
<dbReference type="EMBL" id="BDQF01000012">
    <property type="protein sequence ID" value="GAW81661.1"/>
    <property type="molecule type" value="Genomic_DNA"/>
</dbReference>